<dbReference type="NCBIfam" id="NF004403">
    <property type="entry name" value="PRK05758.2-4"/>
    <property type="match status" value="1"/>
</dbReference>
<dbReference type="Proteomes" id="UP000585258">
    <property type="component" value="Unassembled WGS sequence"/>
</dbReference>
<comment type="similarity">
    <text evidence="8">Belongs to the ATPase delta chain family.</text>
</comment>
<evidence type="ECO:0000256" key="5">
    <source>
        <dbReference type="ARBA" id="ARBA00023136"/>
    </source>
</evidence>
<dbReference type="InterPro" id="IPR020781">
    <property type="entry name" value="ATPase_OSCP/d_CS"/>
</dbReference>
<keyword evidence="6 8" id="KW-0139">CF(1)</keyword>
<keyword evidence="5 8" id="KW-0472">Membrane</keyword>
<keyword evidence="4 8" id="KW-0406">Ion transport</keyword>
<dbReference type="AlphaFoldDB" id="A0A1H0RVB5"/>
<dbReference type="PANTHER" id="PTHR11910">
    <property type="entry name" value="ATP SYNTHASE DELTA CHAIN"/>
    <property type="match status" value="1"/>
</dbReference>
<evidence type="ECO:0000313" key="12">
    <source>
        <dbReference type="Proteomes" id="UP000585258"/>
    </source>
</evidence>
<dbReference type="EMBL" id="FNJM01000004">
    <property type="protein sequence ID" value="SDP33299.1"/>
    <property type="molecule type" value="Genomic_DNA"/>
</dbReference>
<dbReference type="PROSITE" id="PS00389">
    <property type="entry name" value="ATPASE_DELTA"/>
    <property type="match status" value="1"/>
</dbReference>
<organism evidence="10 11">
    <name type="scientific">Clostridium gasigenes</name>
    <dbReference type="NCBI Taxonomy" id="94869"/>
    <lineage>
        <taxon>Bacteria</taxon>
        <taxon>Bacillati</taxon>
        <taxon>Bacillota</taxon>
        <taxon>Clostridia</taxon>
        <taxon>Eubacteriales</taxon>
        <taxon>Clostridiaceae</taxon>
        <taxon>Clostridium</taxon>
    </lineage>
</organism>
<dbReference type="GO" id="GO:0046933">
    <property type="term" value="F:proton-transporting ATP synthase activity, rotational mechanism"/>
    <property type="evidence" value="ECO:0007669"/>
    <property type="project" value="UniProtKB-UniRule"/>
</dbReference>
<evidence type="ECO:0000313" key="10">
    <source>
        <dbReference type="EMBL" id="SDP33299.1"/>
    </source>
</evidence>
<evidence type="ECO:0000256" key="7">
    <source>
        <dbReference type="ARBA" id="ARBA00023310"/>
    </source>
</evidence>
<comment type="subcellular location">
    <subcellularLocation>
        <location evidence="8">Cell membrane</location>
        <topology evidence="8">Peripheral membrane protein</topology>
    </subcellularLocation>
    <subcellularLocation>
        <location evidence="1">Membrane</location>
    </subcellularLocation>
</comment>
<dbReference type="InterPro" id="IPR026015">
    <property type="entry name" value="ATP_synth_OSCP/delta_N_sf"/>
</dbReference>
<dbReference type="HAMAP" id="MF_01416">
    <property type="entry name" value="ATP_synth_delta_bact"/>
    <property type="match status" value="1"/>
</dbReference>
<sequence>MHEYLDRRYALALYEVAEKKGKVQEYLRDLREICEIIDTNKEFYEVIRHPQIGTKQKKKTFINIFKGKIDEELLSFLLILIEKDRILFLREKLNQMEKVDLERKNTLKGIVKTTVPLKEEEFNTLVSKLEAKYNKHIILEQVIDKSILGGIYVRVNNDVIDGTVKSKLEELEELMLKTE</sequence>
<dbReference type="GO" id="GO:0005886">
    <property type="term" value="C:plasma membrane"/>
    <property type="evidence" value="ECO:0007669"/>
    <property type="project" value="UniProtKB-SubCell"/>
</dbReference>
<dbReference type="NCBIfam" id="TIGR01145">
    <property type="entry name" value="ATP_synt_delta"/>
    <property type="match status" value="1"/>
</dbReference>
<keyword evidence="7 8" id="KW-0066">ATP synthesis</keyword>
<keyword evidence="2 8" id="KW-0813">Transport</keyword>
<dbReference type="RefSeq" id="WP_089968332.1">
    <property type="nucleotide sequence ID" value="NZ_CP071376.1"/>
</dbReference>
<evidence type="ECO:0000256" key="4">
    <source>
        <dbReference type="ARBA" id="ARBA00023065"/>
    </source>
</evidence>
<evidence type="ECO:0000256" key="3">
    <source>
        <dbReference type="ARBA" id="ARBA00022781"/>
    </source>
</evidence>
<gene>
    <name evidence="8" type="primary">atpH</name>
    <name evidence="9" type="ORF">H7E68_05595</name>
    <name evidence="10" type="ORF">SAMN04488529_10417</name>
</gene>
<dbReference type="InterPro" id="IPR000711">
    <property type="entry name" value="ATPase_OSCP/dsu"/>
</dbReference>
<name>A0A1H0RVB5_9CLOT</name>
<evidence type="ECO:0000313" key="11">
    <source>
        <dbReference type="Proteomes" id="UP000198597"/>
    </source>
</evidence>
<dbReference type="Pfam" id="PF00213">
    <property type="entry name" value="OSCP"/>
    <property type="match status" value="1"/>
</dbReference>
<dbReference type="Gene3D" id="1.10.520.20">
    <property type="entry name" value="N-terminal domain of the delta subunit of the F1F0-ATP synthase"/>
    <property type="match status" value="1"/>
</dbReference>
<reference evidence="9 12" key="2">
    <citation type="submission" date="2020-08" db="EMBL/GenBank/DDBJ databases">
        <title>Clostridia isolated from Swiss meat.</title>
        <authorList>
            <person name="Wambui J."/>
            <person name="Stevens M.J.A."/>
            <person name="Stephan R."/>
        </authorList>
    </citation>
    <scope>NUCLEOTIDE SEQUENCE [LARGE SCALE GENOMIC DNA]</scope>
    <source>
        <strain evidence="9 12">CM001</strain>
    </source>
</reference>
<dbReference type="SUPFAM" id="SSF47928">
    <property type="entry name" value="N-terminal domain of the delta subunit of the F1F0-ATP synthase"/>
    <property type="match status" value="1"/>
</dbReference>
<keyword evidence="8" id="KW-1003">Cell membrane</keyword>
<accession>A0A1H0RVB5</accession>
<evidence type="ECO:0000256" key="1">
    <source>
        <dbReference type="ARBA" id="ARBA00004370"/>
    </source>
</evidence>
<comment type="function">
    <text evidence="8">F(1)F(0) ATP synthase produces ATP from ADP in the presence of a proton or sodium gradient. F-type ATPases consist of two structural domains, F(1) containing the extramembraneous catalytic core and F(0) containing the membrane proton channel, linked together by a central stalk and a peripheral stalk. During catalysis, ATP synthesis in the catalytic domain of F(1) is coupled via a rotary mechanism of the central stalk subunits to proton translocation.</text>
</comment>
<keyword evidence="11" id="KW-1185">Reference proteome</keyword>
<evidence type="ECO:0000256" key="2">
    <source>
        <dbReference type="ARBA" id="ARBA00022448"/>
    </source>
</evidence>
<reference evidence="10 11" key="1">
    <citation type="submission" date="2016-10" db="EMBL/GenBank/DDBJ databases">
        <authorList>
            <person name="de Groot N.N."/>
        </authorList>
    </citation>
    <scope>NUCLEOTIDE SEQUENCE [LARGE SCALE GENOMIC DNA]</scope>
    <source>
        <strain evidence="10 11">DSM 12272</strain>
    </source>
</reference>
<dbReference type="OrthoDB" id="9802471at2"/>
<dbReference type="STRING" id="94869.SAMN04488529_10417"/>
<evidence type="ECO:0000313" key="9">
    <source>
        <dbReference type="EMBL" id="MBB6714209.1"/>
    </source>
</evidence>
<protein>
    <recommendedName>
        <fullName evidence="8">ATP synthase subunit delta</fullName>
    </recommendedName>
    <alternativeName>
        <fullName evidence="8">ATP synthase F(1) sector subunit delta</fullName>
    </alternativeName>
    <alternativeName>
        <fullName evidence="8">F-type ATPase subunit delta</fullName>
        <shortName evidence="8">F-ATPase subunit delta</shortName>
    </alternativeName>
</protein>
<dbReference type="GO" id="GO:0045259">
    <property type="term" value="C:proton-transporting ATP synthase complex"/>
    <property type="evidence" value="ECO:0007669"/>
    <property type="project" value="UniProtKB-KW"/>
</dbReference>
<evidence type="ECO:0000256" key="8">
    <source>
        <dbReference type="HAMAP-Rule" id="MF_01416"/>
    </source>
</evidence>
<comment type="function">
    <text evidence="8">This protein is part of the stalk that links CF(0) to CF(1). It either transmits conformational changes from CF(0) to CF(1) or is implicated in proton conduction.</text>
</comment>
<evidence type="ECO:0000256" key="6">
    <source>
        <dbReference type="ARBA" id="ARBA00023196"/>
    </source>
</evidence>
<dbReference type="PRINTS" id="PR00125">
    <property type="entry name" value="ATPASEDELTA"/>
</dbReference>
<keyword evidence="3 8" id="KW-0375">Hydrogen ion transport</keyword>
<proteinExistence type="inferred from homology"/>
<dbReference type="Proteomes" id="UP000198597">
    <property type="component" value="Unassembled WGS sequence"/>
</dbReference>
<dbReference type="EMBL" id="JACKWY010000003">
    <property type="protein sequence ID" value="MBB6714209.1"/>
    <property type="molecule type" value="Genomic_DNA"/>
</dbReference>
<dbReference type="GeneID" id="65308594"/>